<organism evidence="1 2">
    <name type="scientific">Cirrhinus molitorella</name>
    <name type="common">mud carp</name>
    <dbReference type="NCBI Taxonomy" id="172907"/>
    <lineage>
        <taxon>Eukaryota</taxon>
        <taxon>Metazoa</taxon>
        <taxon>Chordata</taxon>
        <taxon>Craniata</taxon>
        <taxon>Vertebrata</taxon>
        <taxon>Euteleostomi</taxon>
        <taxon>Actinopterygii</taxon>
        <taxon>Neopterygii</taxon>
        <taxon>Teleostei</taxon>
        <taxon>Ostariophysi</taxon>
        <taxon>Cypriniformes</taxon>
        <taxon>Cyprinidae</taxon>
        <taxon>Labeoninae</taxon>
        <taxon>Labeonini</taxon>
        <taxon>Cirrhinus</taxon>
    </lineage>
</organism>
<dbReference type="Proteomes" id="UP001558613">
    <property type="component" value="Unassembled WGS sequence"/>
</dbReference>
<dbReference type="EMBL" id="JAYMGO010000001">
    <property type="protein sequence ID" value="KAL1282442.1"/>
    <property type="molecule type" value="Genomic_DNA"/>
</dbReference>
<protein>
    <submittedName>
        <fullName evidence="1">Uncharacterized protein</fullName>
    </submittedName>
</protein>
<comment type="caution">
    <text evidence="1">The sequence shown here is derived from an EMBL/GenBank/DDBJ whole genome shotgun (WGS) entry which is preliminary data.</text>
</comment>
<proteinExistence type="predicted"/>
<sequence>MKLQTKWAFPGVSKSDNSHACTNAVNELLCFDSLRSHARIKVVLGEVRLSDTGFSLCQTNMELLYIHTRSGSTPSIRPAGRMSPEPAVCLLRHCRSRDMNSYH</sequence>
<keyword evidence="2" id="KW-1185">Reference proteome</keyword>
<accession>A0ABR3P003</accession>
<name>A0ABR3P003_9TELE</name>
<evidence type="ECO:0000313" key="1">
    <source>
        <dbReference type="EMBL" id="KAL1282442.1"/>
    </source>
</evidence>
<evidence type="ECO:0000313" key="2">
    <source>
        <dbReference type="Proteomes" id="UP001558613"/>
    </source>
</evidence>
<reference evidence="1 2" key="1">
    <citation type="submission" date="2023-09" db="EMBL/GenBank/DDBJ databases">
        <authorList>
            <person name="Wang M."/>
        </authorList>
    </citation>
    <scope>NUCLEOTIDE SEQUENCE [LARGE SCALE GENOMIC DNA]</scope>
    <source>
        <strain evidence="1">GT-2023</strain>
        <tissue evidence="1">Liver</tissue>
    </source>
</reference>
<gene>
    <name evidence="1" type="ORF">QQF64_001245</name>
</gene>